<dbReference type="PANTHER" id="PTHR47326:SF1">
    <property type="entry name" value="HTH PSQ-TYPE DOMAIN-CONTAINING PROTEIN"/>
    <property type="match status" value="1"/>
</dbReference>
<dbReference type="InterPro" id="IPR036397">
    <property type="entry name" value="RNaseH_sf"/>
</dbReference>
<reference evidence="1 2" key="1">
    <citation type="journal article" date="2019" name="Commun. Biol.">
        <title>The bagworm genome reveals a unique fibroin gene that provides high tensile strength.</title>
        <authorList>
            <person name="Kono N."/>
            <person name="Nakamura H."/>
            <person name="Ohtoshi R."/>
            <person name="Tomita M."/>
            <person name="Numata K."/>
            <person name="Arakawa K."/>
        </authorList>
    </citation>
    <scope>NUCLEOTIDE SEQUENCE [LARGE SCALE GENOMIC DNA]</scope>
</reference>
<comment type="caution">
    <text evidence="1">The sequence shown here is derived from an EMBL/GenBank/DDBJ whole genome shotgun (WGS) entry which is preliminary data.</text>
</comment>
<name>A0A4C1UCH1_EUMVA</name>
<dbReference type="AlphaFoldDB" id="A0A4C1UCH1"/>
<evidence type="ECO:0000313" key="1">
    <source>
        <dbReference type="EMBL" id="GBP23624.1"/>
    </source>
</evidence>
<keyword evidence="2" id="KW-1185">Reference proteome</keyword>
<dbReference type="EMBL" id="BGZK01000152">
    <property type="protein sequence ID" value="GBP23624.1"/>
    <property type="molecule type" value="Genomic_DNA"/>
</dbReference>
<evidence type="ECO:0008006" key="3">
    <source>
        <dbReference type="Google" id="ProtNLM"/>
    </source>
</evidence>
<dbReference type="GO" id="GO:0003676">
    <property type="term" value="F:nucleic acid binding"/>
    <property type="evidence" value="ECO:0007669"/>
    <property type="project" value="InterPro"/>
</dbReference>
<dbReference type="Proteomes" id="UP000299102">
    <property type="component" value="Unassembled WGS sequence"/>
</dbReference>
<gene>
    <name evidence="1" type="ORF">EVAR_80241_1</name>
</gene>
<organism evidence="1 2">
    <name type="scientific">Eumeta variegata</name>
    <name type="common">Bagworm moth</name>
    <name type="synonym">Eumeta japonica</name>
    <dbReference type="NCBI Taxonomy" id="151549"/>
    <lineage>
        <taxon>Eukaryota</taxon>
        <taxon>Metazoa</taxon>
        <taxon>Ecdysozoa</taxon>
        <taxon>Arthropoda</taxon>
        <taxon>Hexapoda</taxon>
        <taxon>Insecta</taxon>
        <taxon>Pterygota</taxon>
        <taxon>Neoptera</taxon>
        <taxon>Endopterygota</taxon>
        <taxon>Lepidoptera</taxon>
        <taxon>Glossata</taxon>
        <taxon>Ditrysia</taxon>
        <taxon>Tineoidea</taxon>
        <taxon>Psychidae</taxon>
        <taxon>Oiketicinae</taxon>
        <taxon>Eumeta</taxon>
    </lineage>
</organism>
<dbReference type="STRING" id="151549.A0A4C1UCH1"/>
<evidence type="ECO:0000313" key="2">
    <source>
        <dbReference type="Proteomes" id="UP000299102"/>
    </source>
</evidence>
<dbReference type="PANTHER" id="PTHR47326">
    <property type="entry name" value="TRANSPOSABLE ELEMENT TC3 TRANSPOSASE-LIKE PROTEIN"/>
    <property type="match status" value="1"/>
</dbReference>
<protein>
    <recommendedName>
        <fullName evidence="3">Transposable element Tc3 transposase</fullName>
    </recommendedName>
</protein>
<accession>A0A4C1UCH1</accession>
<sequence length="122" mass="14473">MSAYGIIGLYFFEVEHGRMVTVTLERYVTMIENCFTPKFQNFPGFKIRTWFEQDSTTTHAFNTAMPVFRQRFPNKLISRRGDIPWPPRSPDLSPMDFFLWGYLKTKVYETNPPSFDELKENI</sequence>
<dbReference type="Gene3D" id="3.30.420.10">
    <property type="entry name" value="Ribonuclease H-like superfamily/Ribonuclease H"/>
    <property type="match status" value="1"/>
</dbReference>
<dbReference type="OrthoDB" id="9971063at2759"/>
<proteinExistence type="predicted"/>